<sequence>MAAGELGRRVNEEEYRAYLREERAAFARVLERYGSRTPDRARAEALAAYPYEPPEAPYRGLVFHDEAWHWAMLHLHGERYWHDHPELLDAPREYEKPYEQQADRPNPPPPTP</sequence>
<organism evidence="2 3">
    <name type="scientific">Streptomyces evansiae</name>
    <dbReference type="NCBI Taxonomy" id="3075535"/>
    <lineage>
        <taxon>Bacteria</taxon>
        <taxon>Bacillati</taxon>
        <taxon>Actinomycetota</taxon>
        <taxon>Actinomycetes</taxon>
        <taxon>Kitasatosporales</taxon>
        <taxon>Streptomycetaceae</taxon>
        <taxon>Streptomyces</taxon>
    </lineage>
</organism>
<evidence type="ECO:0000313" key="2">
    <source>
        <dbReference type="EMBL" id="MDT0418677.1"/>
    </source>
</evidence>
<comment type="caution">
    <text evidence="2">The sequence shown here is derived from an EMBL/GenBank/DDBJ whole genome shotgun (WGS) entry which is preliminary data.</text>
</comment>
<gene>
    <name evidence="2" type="ORF">RM574_24675</name>
</gene>
<accession>A0ABD5EBV2</accession>
<dbReference type="EMBL" id="JAVRER010000051">
    <property type="protein sequence ID" value="MDT0418677.1"/>
    <property type="molecule type" value="Genomic_DNA"/>
</dbReference>
<name>A0ABD5EBV2_9ACTN</name>
<evidence type="ECO:0000256" key="1">
    <source>
        <dbReference type="SAM" id="MobiDB-lite"/>
    </source>
</evidence>
<feature type="region of interest" description="Disordered" evidence="1">
    <location>
        <begin position="91"/>
        <end position="112"/>
    </location>
</feature>
<proteinExistence type="predicted"/>
<dbReference type="RefSeq" id="WP_093853623.1">
    <property type="nucleotide sequence ID" value="NZ_JAVRER010000051.1"/>
</dbReference>
<reference evidence="3" key="1">
    <citation type="submission" date="2023-07" db="EMBL/GenBank/DDBJ databases">
        <title>30 novel species of actinomycetes from the DSMZ collection.</title>
        <authorList>
            <person name="Nouioui I."/>
        </authorList>
    </citation>
    <scope>NUCLEOTIDE SEQUENCE [LARGE SCALE GENOMIC DNA]</scope>
    <source>
        <strain evidence="3">DSM 41982</strain>
    </source>
</reference>
<dbReference type="AlphaFoldDB" id="A0ABD5EBV2"/>
<feature type="compositionally biased region" description="Basic and acidic residues" evidence="1">
    <location>
        <begin position="91"/>
        <end position="102"/>
    </location>
</feature>
<dbReference type="Proteomes" id="UP001183607">
    <property type="component" value="Unassembled WGS sequence"/>
</dbReference>
<evidence type="ECO:0000313" key="3">
    <source>
        <dbReference type="Proteomes" id="UP001183607"/>
    </source>
</evidence>
<protein>
    <submittedName>
        <fullName evidence="2">Uncharacterized protein</fullName>
    </submittedName>
</protein>